<evidence type="ECO:0000256" key="3">
    <source>
        <dbReference type="SAM" id="Phobius"/>
    </source>
</evidence>
<evidence type="ECO:0000256" key="1">
    <source>
        <dbReference type="ARBA" id="ARBA00006987"/>
    </source>
</evidence>
<feature type="region of interest" description="Disordered" evidence="2">
    <location>
        <begin position="1"/>
        <end position="32"/>
    </location>
</feature>
<feature type="transmembrane region" description="Helical" evidence="3">
    <location>
        <begin position="35"/>
        <end position="56"/>
    </location>
</feature>
<dbReference type="AlphaFoldDB" id="A0A934Q6E7"/>
<evidence type="ECO:0000256" key="2">
    <source>
        <dbReference type="SAM" id="MobiDB-lite"/>
    </source>
</evidence>
<keyword evidence="5" id="KW-1185">Reference proteome</keyword>
<dbReference type="Proteomes" id="UP000608530">
    <property type="component" value="Unassembled WGS sequence"/>
</dbReference>
<keyword evidence="3" id="KW-0812">Transmembrane</keyword>
<keyword evidence="3" id="KW-1133">Transmembrane helix</keyword>
<keyword evidence="3" id="KW-0472">Membrane</keyword>
<gene>
    <name evidence="4" type="ORF">JD276_00115</name>
</gene>
<evidence type="ECO:0000313" key="5">
    <source>
        <dbReference type="Proteomes" id="UP000608530"/>
    </source>
</evidence>
<dbReference type="Gene3D" id="3.40.190.10">
    <property type="entry name" value="Periplasmic binding protein-like II"/>
    <property type="match status" value="1"/>
</dbReference>
<protein>
    <submittedName>
        <fullName evidence="4">Tripartite tricarboxylate transporter substrate binding protein</fullName>
    </submittedName>
</protein>
<reference evidence="4" key="1">
    <citation type="submission" date="2020-12" db="EMBL/GenBank/DDBJ databases">
        <title>Leucobacter sp. CAS1, isolated from Chromium sludge.</title>
        <authorList>
            <person name="Xu Z."/>
        </authorList>
    </citation>
    <scope>NUCLEOTIDE SEQUENCE</scope>
    <source>
        <strain evidence="4">CSA1</strain>
    </source>
</reference>
<evidence type="ECO:0000313" key="4">
    <source>
        <dbReference type="EMBL" id="MBK0417442.1"/>
    </source>
</evidence>
<dbReference type="Gene3D" id="3.40.190.150">
    <property type="entry name" value="Bordetella uptake gene, domain 1"/>
    <property type="match status" value="1"/>
</dbReference>
<name>A0A934Q6E7_9MICO</name>
<dbReference type="InterPro" id="IPR006311">
    <property type="entry name" value="TAT_signal"/>
</dbReference>
<dbReference type="InterPro" id="IPR005064">
    <property type="entry name" value="BUG"/>
</dbReference>
<organism evidence="4 5">
    <name type="scientific">Leucobacter chromiisoli</name>
    <dbReference type="NCBI Taxonomy" id="2796471"/>
    <lineage>
        <taxon>Bacteria</taxon>
        <taxon>Bacillati</taxon>
        <taxon>Actinomycetota</taxon>
        <taxon>Actinomycetes</taxon>
        <taxon>Micrococcales</taxon>
        <taxon>Microbacteriaceae</taxon>
        <taxon>Leucobacter</taxon>
    </lineage>
</organism>
<dbReference type="PANTHER" id="PTHR42928">
    <property type="entry name" value="TRICARBOXYLATE-BINDING PROTEIN"/>
    <property type="match status" value="1"/>
</dbReference>
<sequence length="355" mass="37348">MRQQRRPHEGANMTETPVESAEGPPDPASPTRRTALRIIGGAIAAASIGVAGYGSISSAAAGQDLRSSMTIIAPAAAGGGWDTVAREMQQAQKANGLINNVQVVNMPGAGGTIALGNVSMLEGRAGNLLVGGTGLLAATIQYGSAATLDDVTPLAVLFEEYDVIVVPADSPYQTLEELVTAWEEDPKSIPWTGGGSFDQLVVTDLALAAGIDPVDTTYISSDGGGEAIQALLNGTAGAATGGYSDNIDQIESGRLRALALVAEEPVEGIDIPTAREQGYDITLTNWRMLAAPSGISAEETEDLEDLIAETIETPEWRDAIERYHWSERVIVGDELTQFLDDEHARIEVLYEEMGQ</sequence>
<dbReference type="InterPro" id="IPR042100">
    <property type="entry name" value="Bug_dom1"/>
</dbReference>
<dbReference type="CDD" id="cd07012">
    <property type="entry name" value="PBP2_Bug_TTT"/>
    <property type="match status" value="1"/>
</dbReference>
<comment type="caution">
    <text evidence="4">The sequence shown here is derived from an EMBL/GenBank/DDBJ whole genome shotgun (WGS) entry which is preliminary data.</text>
</comment>
<dbReference type="Pfam" id="PF03401">
    <property type="entry name" value="TctC"/>
    <property type="match status" value="1"/>
</dbReference>
<dbReference type="PANTHER" id="PTHR42928:SF3">
    <property type="entry name" value="UPF0065 PROTEIN YFLP"/>
    <property type="match status" value="1"/>
</dbReference>
<dbReference type="PIRSF" id="PIRSF017082">
    <property type="entry name" value="YflP"/>
    <property type="match status" value="1"/>
</dbReference>
<proteinExistence type="inferred from homology"/>
<dbReference type="EMBL" id="JAEHOH010000001">
    <property type="protein sequence ID" value="MBK0417442.1"/>
    <property type="molecule type" value="Genomic_DNA"/>
</dbReference>
<dbReference type="SUPFAM" id="SSF53850">
    <property type="entry name" value="Periplasmic binding protein-like II"/>
    <property type="match status" value="1"/>
</dbReference>
<comment type="similarity">
    <text evidence="1">Belongs to the UPF0065 (bug) family.</text>
</comment>
<dbReference type="PROSITE" id="PS51318">
    <property type="entry name" value="TAT"/>
    <property type="match status" value="1"/>
</dbReference>
<accession>A0A934Q6E7</accession>